<gene>
    <name evidence="1" type="ORF">BG258_15100</name>
</gene>
<reference evidence="1 2" key="1">
    <citation type="submission" date="2016-09" db="EMBL/GenBank/DDBJ databases">
        <title>Draft genome sequence of the soil isolate, Lysinibacillus fusiformis M5, a potential hypoxanthine producer.</title>
        <authorList>
            <person name="Gallegos-Monterrosa R."/>
            <person name="Maroti G."/>
            <person name="Balint B."/>
            <person name="Kovacs A.T."/>
        </authorList>
    </citation>
    <scope>NUCLEOTIDE SEQUENCE [LARGE SCALE GENOMIC DNA]</scope>
    <source>
        <strain evidence="1 2">M5</strain>
    </source>
</reference>
<protein>
    <submittedName>
        <fullName evidence="1">Uncharacterized protein</fullName>
    </submittedName>
</protein>
<dbReference type="OrthoDB" id="2740438at2"/>
<name>A0A1E4R9N5_9BACI</name>
<accession>A0A1E4R9N5</accession>
<comment type="caution">
    <text evidence="1">The sequence shown here is derived from an EMBL/GenBank/DDBJ whole genome shotgun (WGS) entry which is preliminary data.</text>
</comment>
<organism evidence="1 2">
    <name type="scientific">Lysinibacillus fusiformis</name>
    <dbReference type="NCBI Taxonomy" id="28031"/>
    <lineage>
        <taxon>Bacteria</taxon>
        <taxon>Bacillati</taxon>
        <taxon>Bacillota</taxon>
        <taxon>Bacilli</taxon>
        <taxon>Bacillales</taxon>
        <taxon>Bacillaceae</taxon>
        <taxon>Lysinibacillus</taxon>
    </lineage>
</organism>
<dbReference type="RefSeq" id="WP_069482061.1">
    <property type="nucleotide sequence ID" value="NZ_KV766182.1"/>
</dbReference>
<dbReference type="AlphaFoldDB" id="A0A1E4R9N5"/>
<evidence type="ECO:0000313" key="1">
    <source>
        <dbReference type="EMBL" id="ODV57139.1"/>
    </source>
</evidence>
<evidence type="ECO:0000313" key="2">
    <source>
        <dbReference type="Proteomes" id="UP000094784"/>
    </source>
</evidence>
<proteinExistence type="predicted"/>
<sequence>MNELNEVFILSYGCDLDHSNIDYLVKERLLPFSHWTYKKQPKETDICVRYETFDINPKIHKQLYYGHKFYINKTRLEAFMYSLSKLKGNHIYLNPRARGHAYVYIDDLEYTGRIYKTLDSGQKLVFIDEESENNYPLREKLPMLRKDLHYLKIKSDLTFEESDMLISNWIKSIINEIS</sequence>
<dbReference type="EMBL" id="MECQ01000001">
    <property type="protein sequence ID" value="ODV57139.1"/>
    <property type="molecule type" value="Genomic_DNA"/>
</dbReference>
<dbReference type="Proteomes" id="UP000094784">
    <property type="component" value="Unassembled WGS sequence"/>
</dbReference>